<feature type="region of interest" description="Disordered" evidence="1">
    <location>
        <begin position="430"/>
        <end position="479"/>
    </location>
</feature>
<dbReference type="PANTHER" id="PTHR38909">
    <property type="entry name" value="G PROTEIN GAMMA DOMAIN-CONTAINING PROTEIN"/>
    <property type="match status" value="1"/>
</dbReference>
<feature type="compositionally biased region" description="Polar residues" evidence="1">
    <location>
        <begin position="744"/>
        <end position="758"/>
    </location>
</feature>
<protein>
    <recommendedName>
        <fullName evidence="6">PDZ domain-containing protein</fullName>
    </recommendedName>
</protein>
<dbReference type="PANTHER" id="PTHR38909:SF1">
    <property type="entry name" value="G PROTEIN GAMMA DOMAIN-CONTAINING PROTEIN"/>
    <property type="match status" value="1"/>
</dbReference>
<feature type="compositionally biased region" description="Basic and acidic residues" evidence="1">
    <location>
        <begin position="325"/>
        <end position="340"/>
    </location>
</feature>
<feature type="region of interest" description="Disordered" evidence="1">
    <location>
        <begin position="554"/>
        <end position="676"/>
    </location>
</feature>
<feature type="compositionally biased region" description="Low complexity" evidence="1">
    <location>
        <begin position="733"/>
        <end position="743"/>
    </location>
</feature>
<keyword evidence="2" id="KW-0812">Transmembrane</keyword>
<evidence type="ECO:0000256" key="1">
    <source>
        <dbReference type="SAM" id="MobiDB-lite"/>
    </source>
</evidence>
<dbReference type="PaxDb" id="2850-Phatr47544"/>
<sequence>MRMQVLLLVSAISGTAARLGGIAPTSIQESATASVSTARTSGIRSHYPIKQRRELETEQLSWADFEEWRISYSEDSRPKVLPAFYVDLFETSGDLSADSLALYETAMEQFLTAELGAVYNERPRVASVRAKVLSQRVLSQSVTRQRRLDDTLGDGGTTGTDGVMIGTQFETQVNVTFVNDPSPSVYAMRTLISSIMDRDMSGFVGNLSAAAGDDPALTPTEARYRGAEGDGVSITTDDLVGGSDRDDDITDDGVAGIIDGGNRPVEEDDPNLTFIVPILAAACILIALLALLVTRRRKQNSSTHLDAVDDDMDIYTVDGRDVFSEEDVVSPKEHNRETETKVAPSSPVLDSTQGDKGALEDGDDVFADLPDSPHRQTGFGSVFSFWSNFSRASTILASNRNKPAKDSEGSSKEAAAIGTTAGVGAIVVARSSRRQRSPENTPGSHMSSLYTSDEEDGVPDTSGSDINSTFETNATTDSVLMSPQFEKKRSFEEPSFHKSQIQAPTAIETTKEVDSTQFVSQVLKQTQDVSVAPQDEDSAKASSLALGLVGATALSESPDVEVLSPEAAANDPADEKSNQVPLGGAAVVLSAADHESVKSRPQEDQPGSPRANKRNSVKLEWDSPERSSKNMAIAKSNVEKFSPKAARSSGGPSLTSTPRRSGRRHAKSTTGDGTMDYQAQTMNAGEAQTSFDVSLSDTETHGPSESHGITRSLFFNTSKIKSPKSPSEAHNVASPSSPASMSSLGSRNSVSVKSGASEQSASRKVIADLVWLEKKIADASRRIATSPQSTNAPGKPKTSAIDQSSDSLSFASKEGVVSASTSCDSTFEVGSPQSGSGMPQAEELIVCRDCFAPPGKLKIIIHSTKDGPAVHTVKDGSSLTGHVFAGDLIISVDDIDTRSFTAEQVMKMMTSRTKFERKITVLHFEAAVAKQEVTL</sequence>
<gene>
    <name evidence="4" type="ORF">PHATRDRAFT_47544</name>
</gene>
<dbReference type="KEGG" id="pti:PHATRDRAFT_47544"/>
<keyword evidence="3" id="KW-0732">Signal</keyword>
<feature type="compositionally biased region" description="Polar residues" evidence="1">
    <location>
        <begin position="783"/>
        <end position="792"/>
    </location>
</feature>
<reference evidence="5" key="2">
    <citation type="submission" date="2008-08" db="EMBL/GenBank/DDBJ databases">
        <authorList>
            <consortium name="Diatom Consortium"/>
            <person name="Grigoriev I."/>
            <person name="Grimwood J."/>
            <person name="Kuo A."/>
            <person name="Otillar R.P."/>
            <person name="Salamov A."/>
            <person name="Detter J.C."/>
            <person name="Lindquist E."/>
            <person name="Shapiro H."/>
            <person name="Lucas S."/>
            <person name="Glavina del Rio T."/>
            <person name="Pitluck S."/>
            <person name="Rokhsar D."/>
            <person name="Bowler C."/>
        </authorList>
    </citation>
    <scope>GENOME REANNOTATION</scope>
    <source>
        <strain evidence="5">CCAP 1055/1</strain>
    </source>
</reference>
<dbReference type="SUPFAM" id="SSF50156">
    <property type="entry name" value="PDZ domain-like"/>
    <property type="match status" value="1"/>
</dbReference>
<keyword evidence="2" id="KW-1133">Transmembrane helix</keyword>
<dbReference type="HOGENOM" id="CLU_313420_0_0_1"/>
<dbReference type="eggNOG" id="ENOG502SV94">
    <property type="taxonomic scope" value="Eukaryota"/>
</dbReference>
<evidence type="ECO:0000313" key="5">
    <source>
        <dbReference type="Proteomes" id="UP000000759"/>
    </source>
</evidence>
<feature type="chain" id="PRO_5002855389" description="PDZ domain-containing protein" evidence="3">
    <location>
        <begin position="18"/>
        <end position="935"/>
    </location>
</feature>
<reference evidence="4 5" key="1">
    <citation type="journal article" date="2008" name="Nature">
        <title>The Phaeodactylum genome reveals the evolutionary history of diatom genomes.</title>
        <authorList>
            <person name="Bowler C."/>
            <person name="Allen A.E."/>
            <person name="Badger J.H."/>
            <person name="Grimwood J."/>
            <person name="Jabbari K."/>
            <person name="Kuo A."/>
            <person name="Maheswari U."/>
            <person name="Martens C."/>
            <person name="Maumus F."/>
            <person name="Otillar R.P."/>
            <person name="Rayko E."/>
            <person name="Salamov A."/>
            <person name="Vandepoele K."/>
            <person name="Beszteri B."/>
            <person name="Gruber A."/>
            <person name="Heijde M."/>
            <person name="Katinka M."/>
            <person name="Mock T."/>
            <person name="Valentin K."/>
            <person name="Verret F."/>
            <person name="Berges J.A."/>
            <person name="Brownlee C."/>
            <person name="Cadoret J.P."/>
            <person name="Chiovitti A."/>
            <person name="Choi C.J."/>
            <person name="Coesel S."/>
            <person name="De Martino A."/>
            <person name="Detter J.C."/>
            <person name="Durkin C."/>
            <person name="Falciatore A."/>
            <person name="Fournet J."/>
            <person name="Haruta M."/>
            <person name="Huysman M.J."/>
            <person name="Jenkins B.D."/>
            <person name="Jiroutova K."/>
            <person name="Jorgensen R.E."/>
            <person name="Joubert Y."/>
            <person name="Kaplan A."/>
            <person name="Kroger N."/>
            <person name="Kroth P.G."/>
            <person name="La Roche J."/>
            <person name="Lindquist E."/>
            <person name="Lommer M."/>
            <person name="Martin-Jezequel V."/>
            <person name="Lopez P.J."/>
            <person name="Lucas S."/>
            <person name="Mangogna M."/>
            <person name="McGinnis K."/>
            <person name="Medlin L.K."/>
            <person name="Montsant A."/>
            <person name="Oudot-Le Secq M.P."/>
            <person name="Napoli C."/>
            <person name="Obornik M."/>
            <person name="Parker M.S."/>
            <person name="Petit J.L."/>
            <person name="Porcel B.M."/>
            <person name="Poulsen N."/>
            <person name="Robison M."/>
            <person name="Rychlewski L."/>
            <person name="Rynearson T.A."/>
            <person name="Schmutz J."/>
            <person name="Shapiro H."/>
            <person name="Siaut M."/>
            <person name="Stanley M."/>
            <person name="Sussman M.R."/>
            <person name="Taylor A.R."/>
            <person name="Vardi A."/>
            <person name="von Dassow P."/>
            <person name="Vyverman W."/>
            <person name="Willis A."/>
            <person name="Wyrwicz L.S."/>
            <person name="Rokhsar D.S."/>
            <person name="Weissenbach J."/>
            <person name="Armbrust E.V."/>
            <person name="Green B.R."/>
            <person name="Van de Peer Y."/>
            <person name="Grigoriev I.V."/>
        </authorList>
    </citation>
    <scope>NUCLEOTIDE SEQUENCE [LARGE SCALE GENOMIC DNA]</scope>
    <source>
        <strain evidence="4 5">CCAP 1055/1</strain>
    </source>
</reference>
<feature type="transmembrane region" description="Helical" evidence="2">
    <location>
        <begin position="272"/>
        <end position="293"/>
    </location>
</feature>
<dbReference type="InParanoid" id="B7G416"/>
<dbReference type="Proteomes" id="UP000000759">
    <property type="component" value="Chromosome 14"/>
</dbReference>
<evidence type="ECO:0000313" key="4">
    <source>
        <dbReference type="EMBL" id="EEC46533.1"/>
    </source>
</evidence>
<proteinExistence type="predicted"/>
<dbReference type="EMBL" id="CM000616">
    <property type="protein sequence ID" value="EEC46533.1"/>
    <property type="molecule type" value="Genomic_DNA"/>
</dbReference>
<feature type="compositionally biased region" description="Polar residues" evidence="1">
    <location>
        <begin position="650"/>
        <end position="659"/>
    </location>
</feature>
<accession>B7G416</accession>
<evidence type="ECO:0000256" key="3">
    <source>
        <dbReference type="SAM" id="SignalP"/>
    </source>
</evidence>
<dbReference type="AlphaFoldDB" id="B7G416"/>
<dbReference type="GeneID" id="7202781"/>
<dbReference type="OrthoDB" id="49217at2759"/>
<keyword evidence="2" id="KW-0472">Membrane</keyword>
<organism evidence="4 5">
    <name type="scientific">Phaeodactylum tricornutum (strain CCAP 1055/1)</name>
    <dbReference type="NCBI Taxonomy" id="556484"/>
    <lineage>
        <taxon>Eukaryota</taxon>
        <taxon>Sar</taxon>
        <taxon>Stramenopiles</taxon>
        <taxon>Ochrophyta</taxon>
        <taxon>Bacillariophyta</taxon>
        <taxon>Bacillariophyceae</taxon>
        <taxon>Bacillariophycidae</taxon>
        <taxon>Naviculales</taxon>
        <taxon>Phaeodactylaceae</taxon>
        <taxon>Phaeodactylum</taxon>
    </lineage>
</organism>
<evidence type="ECO:0008006" key="6">
    <source>
        <dbReference type="Google" id="ProtNLM"/>
    </source>
</evidence>
<name>B7G416_PHATC</name>
<feature type="region of interest" description="Disordered" evidence="1">
    <location>
        <begin position="487"/>
        <end position="506"/>
    </location>
</feature>
<feature type="signal peptide" evidence="3">
    <location>
        <begin position="1"/>
        <end position="17"/>
    </location>
</feature>
<dbReference type="InterPro" id="IPR036034">
    <property type="entry name" value="PDZ_sf"/>
</dbReference>
<feature type="region of interest" description="Disordered" evidence="1">
    <location>
        <begin position="689"/>
        <end position="758"/>
    </location>
</feature>
<feature type="compositionally biased region" description="Polar residues" evidence="1">
    <location>
        <begin position="705"/>
        <end position="720"/>
    </location>
</feature>
<feature type="region of interest" description="Disordered" evidence="1">
    <location>
        <begin position="782"/>
        <end position="805"/>
    </location>
</feature>
<feature type="compositionally biased region" description="Basic and acidic residues" evidence="1">
    <location>
        <begin position="592"/>
        <end position="603"/>
    </location>
</feature>
<feature type="region of interest" description="Disordered" evidence="1">
    <location>
        <begin position="325"/>
        <end position="372"/>
    </location>
</feature>
<evidence type="ECO:0000256" key="2">
    <source>
        <dbReference type="SAM" id="Phobius"/>
    </source>
</evidence>
<keyword evidence="5" id="KW-1185">Reference proteome</keyword>
<feature type="compositionally biased region" description="Polar residues" evidence="1">
    <location>
        <begin position="461"/>
        <end position="479"/>
    </location>
</feature>
<feature type="compositionally biased region" description="Basic and acidic residues" evidence="1">
    <location>
        <begin position="617"/>
        <end position="628"/>
    </location>
</feature>
<feature type="compositionally biased region" description="Basic and acidic residues" evidence="1">
    <location>
        <begin position="487"/>
        <end position="496"/>
    </location>
</feature>
<feature type="compositionally biased region" description="Polar residues" evidence="1">
    <location>
        <begin position="438"/>
        <end position="451"/>
    </location>
</feature>
<dbReference type="RefSeq" id="XP_002181993.1">
    <property type="nucleotide sequence ID" value="XM_002181957.1"/>
</dbReference>